<dbReference type="Proteomes" id="UP000295568">
    <property type="component" value="Segment"/>
</dbReference>
<evidence type="ECO:0000313" key="1">
    <source>
        <dbReference type="EMBL" id="QBP33354.1"/>
    </source>
</evidence>
<dbReference type="KEGG" id="vg:55012095"/>
<dbReference type="GeneID" id="55012095"/>
<gene>
    <name evidence="1" type="primary">140</name>
    <name evidence="1" type="ORF">SEA_BRUTONGASTER_140</name>
</gene>
<accession>A0A482JN97</accession>
<evidence type="ECO:0000313" key="2">
    <source>
        <dbReference type="Proteomes" id="UP000295568"/>
    </source>
</evidence>
<dbReference type="EMBL" id="MK524501">
    <property type="protein sequence ID" value="QBP33354.1"/>
    <property type="molecule type" value="Genomic_DNA"/>
</dbReference>
<proteinExistence type="predicted"/>
<reference evidence="1 2" key="1">
    <citation type="submission" date="2019-02" db="EMBL/GenBank/DDBJ databases">
        <authorList>
            <person name="Rowley M."/>
            <person name="Stucki C."/>
            <person name="Ghiringhelli B."/>
            <person name="Naegele L."/>
            <person name="Emmons C.B."/>
            <person name="Slowan-Pomeroy T."/>
            <person name="Briggs L.A."/>
            <person name="Garlena R.A."/>
            <person name="Russell D.A."/>
            <person name="Pope W.H."/>
            <person name="Molloy S.D."/>
            <person name="Jacobs-Sera D."/>
            <person name="Hatfull G.F."/>
        </authorList>
    </citation>
    <scope>NUCLEOTIDE SEQUENCE [LARGE SCALE GENOMIC DNA]</scope>
</reference>
<keyword evidence="2" id="KW-1185">Reference proteome</keyword>
<organism evidence="1 2">
    <name type="scientific">Gordonia phage BrutonGaster</name>
    <dbReference type="NCBI Taxonomy" id="2530116"/>
    <lineage>
        <taxon>Viruses</taxon>
        <taxon>Duplodnaviria</taxon>
        <taxon>Heunggongvirae</taxon>
        <taxon>Uroviricota</taxon>
        <taxon>Caudoviricetes</taxon>
        <taxon>Oneupvirus</taxon>
        <taxon>Oneupvirus brutongaster</taxon>
    </lineage>
</organism>
<name>A0A482JN97_9CAUD</name>
<sequence>MSNQILRLRQVETVTWYIGRPELAEMIEYMGHEYPELSGDMTMEELQRLLDEELANGGSLAEWVREAWFSRSNNYDCEIDVDMDKEGV</sequence>
<dbReference type="RefSeq" id="YP_009820654.1">
    <property type="nucleotide sequence ID" value="NC_048169.1"/>
</dbReference>
<protein>
    <submittedName>
        <fullName evidence="1">Uncharacterized protein</fullName>
    </submittedName>
</protein>